<name>A0ABY8QW52_9MICO</name>
<dbReference type="InterPro" id="IPR020846">
    <property type="entry name" value="MFS_dom"/>
</dbReference>
<feature type="transmembrane region" description="Helical" evidence="6">
    <location>
        <begin position="127"/>
        <end position="147"/>
    </location>
</feature>
<feature type="transmembrane region" description="Helical" evidence="6">
    <location>
        <begin position="391"/>
        <end position="412"/>
    </location>
</feature>
<dbReference type="Pfam" id="PF07690">
    <property type="entry name" value="MFS_1"/>
    <property type="match status" value="2"/>
</dbReference>
<protein>
    <submittedName>
        <fullName evidence="8">MFS transporter</fullName>
    </submittedName>
</protein>
<evidence type="ECO:0000256" key="2">
    <source>
        <dbReference type="ARBA" id="ARBA00022692"/>
    </source>
</evidence>
<evidence type="ECO:0000256" key="5">
    <source>
        <dbReference type="SAM" id="MobiDB-lite"/>
    </source>
</evidence>
<dbReference type="RefSeq" id="WP_349640028.1">
    <property type="nucleotide sequence ID" value="NZ_CP090958.1"/>
</dbReference>
<evidence type="ECO:0000256" key="3">
    <source>
        <dbReference type="ARBA" id="ARBA00022989"/>
    </source>
</evidence>
<dbReference type="CDD" id="cd17393">
    <property type="entry name" value="MFS_MosC_like"/>
    <property type="match status" value="1"/>
</dbReference>
<reference evidence="8 9" key="1">
    <citation type="submission" date="2023-05" db="EMBL/GenBank/DDBJ databases">
        <title>Lithophilousrod everest ZFBP1038 complete genpme.</title>
        <authorList>
            <person name="Tian M."/>
        </authorList>
    </citation>
    <scope>NUCLEOTIDE SEQUENCE [LARGE SCALE GENOMIC DNA]</scope>
    <source>
        <strain evidence="8 9">ZFBP1038</strain>
    </source>
</reference>
<feature type="transmembrane region" description="Helical" evidence="6">
    <location>
        <begin position="330"/>
        <end position="354"/>
    </location>
</feature>
<feature type="transmembrane region" description="Helical" evidence="6">
    <location>
        <begin position="159"/>
        <end position="183"/>
    </location>
</feature>
<feature type="transmembrane region" description="Helical" evidence="6">
    <location>
        <begin position="32"/>
        <end position="52"/>
    </location>
</feature>
<feature type="transmembrane region" description="Helical" evidence="6">
    <location>
        <begin position="72"/>
        <end position="91"/>
    </location>
</feature>
<feature type="domain" description="Major facilitator superfamily (MFS) profile" evidence="7">
    <location>
        <begin position="33"/>
        <end position="412"/>
    </location>
</feature>
<evidence type="ECO:0000256" key="6">
    <source>
        <dbReference type="SAM" id="Phobius"/>
    </source>
</evidence>
<dbReference type="Proteomes" id="UP001209083">
    <property type="component" value="Chromosome"/>
</dbReference>
<sequence length="417" mass="41971">MTVKDTSGQPGQPDQQSQPGQPGLPSQPGLRAWRNAVFTAFILSGFALASWVSRLPGVRDFLGVSTGELGVLILGLSGGSVLGLMIANPLLARFGAARGMAGALVLAGAALLLIGFGSTIVPSPEAVFVGLLLFGVGQGSCDVMMNVQGAMVEQQVGKTLMPLLHASFSFGTMAGAGIGALAAGIGVPVIWHLGAVGVLVAVLICVAARHLPPAAPPATGKQLGWKTNAKIALSAWAEPRVLLIGVIMLGMSFAEGSANDWIAVAAVDGHGVSNSMGALVFGIFVTSMTAGRLLGGPVLDRVGRVPVLRVSAVAAFVGLGLFIFSPWVPLALVGTVLWGLGASLGFPVGMSAAADDPAKAGARVSAVAMIGYFAFLVGPPLLGLVGEHVGLLKALLIVLALIVAAGLAAPAARRRKG</sequence>
<dbReference type="SUPFAM" id="SSF103473">
    <property type="entry name" value="MFS general substrate transporter"/>
    <property type="match status" value="1"/>
</dbReference>
<evidence type="ECO:0000313" key="8">
    <source>
        <dbReference type="EMBL" id="WGW13213.1"/>
    </source>
</evidence>
<keyword evidence="4 6" id="KW-0472">Membrane</keyword>
<comment type="subcellular location">
    <subcellularLocation>
        <location evidence="1">Cell membrane</location>
        <topology evidence="1">Multi-pass membrane protein</topology>
    </subcellularLocation>
</comment>
<feature type="transmembrane region" description="Helical" evidence="6">
    <location>
        <begin position="366"/>
        <end position="385"/>
    </location>
</feature>
<evidence type="ECO:0000256" key="1">
    <source>
        <dbReference type="ARBA" id="ARBA00004651"/>
    </source>
</evidence>
<feature type="compositionally biased region" description="Low complexity" evidence="5">
    <location>
        <begin position="7"/>
        <end position="26"/>
    </location>
</feature>
<evidence type="ECO:0000259" key="7">
    <source>
        <dbReference type="PROSITE" id="PS50850"/>
    </source>
</evidence>
<dbReference type="InterPro" id="IPR036259">
    <property type="entry name" value="MFS_trans_sf"/>
</dbReference>
<dbReference type="PANTHER" id="PTHR23514">
    <property type="entry name" value="BYPASS OF STOP CODON PROTEIN 6"/>
    <property type="match status" value="1"/>
</dbReference>
<feature type="transmembrane region" description="Helical" evidence="6">
    <location>
        <begin position="231"/>
        <end position="254"/>
    </location>
</feature>
<feature type="transmembrane region" description="Helical" evidence="6">
    <location>
        <begin position="103"/>
        <end position="121"/>
    </location>
</feature>
<feature type="transmembrane region" description="Helical" evidence="6">
    <location>
        <begin position="307"/>
        <end position="324"/>
    </location>
</feature>
<dbReference type="InterPro" id="IPR051788">
    <property type="entry name" value="MFS_Transporter"/>
</dbReference>
<evidence type="ECO:0000313" key="9">
    <source>
        <dbReference type="Proteomes" id="UP001209083"/>
    </source>
</evidence>
<feature type="region of interest" description="Disordered" evidence="5">
    <location>
        <begin position="1"/>
        <end position="26"/>
    </location>
</feature>
<dbReference type="PROSITE" id="PS50850">
    <property type="entry name" value="MFS"/>
    <property type="match status" value="1"/>
</dbReference>
<evidence type="ECO:0000256" key="4">
    <source>
        <dbReference type="ARBA" id="ARBA00023136"/>
    </source>
</evidence>
<organism evidence="8 9">
    <name type="scientific">Saxibacter everestensis</name>
    <dbReference type="NCBI Taxonomy" id="2909229"/>
    <lineage>
        <taxon>Bacteria</taxon>
        <taxon>Bacillati</taxon>
        <taxon>Actinomycetota</taxon>
        <taxon>Actinomycetes</taxon>
        <taxon>Micrococcales</taxon>
        <taxon>Brevibacteriaceae</taxon>
        <taxon>Saxibacter</taxon>
    </lineage>
</organism>
<gene>
    <name evidence="8" type="ORF">LWF01_05450</name>
</gene>
<accession>A0ABY8QW52</accession>
<dbReference type="Gene3D" id="1.20.1250.20">
    <property type="entry name" value="MFS general substrate transporter like domains"/>
    <property type="match status" value="2"/>
</dbReference>
<proteinExistence type="predicted"/>
<keyword evidence="3 6" id="KW-1133">Transmembrane helix</keyword>
<keyword evidence="2 6" id="KW-0812">Transmembrane</keyword>
<feature type="transmembrane region" description="Helical" evidence="6">
    <location>
        <begin position="189"/>
        <end position="211"/>
    </location>
</feature>
<dbReference type="InterPro" id="IPR011701">
    <property type="entry name" value="MFS"/>
</dbReference>
<keyword evidence="9" id="KW-1185">Reference proteome</keyword>
<dbReference type="PANTHER" id="PTHR23514:SF13">
    <property type="entry name" value="INNER MEMBRANE PROTEIN YBJJ"/>
    <property type="match status" value="1"/>
</dbReference>
<dbReference type="EMBL" id="CP090958">
    <property type="protein sequence ID" value="WGW13213.1"/>
    <property type="molecule type" value="Genomic_DNA"/>
</dbReference>
<feature type="transmembrane region" description="Helical" evidence="6">
    <location>
        <begin position="274"/>
        <end position="295"/>
    </location>
</feature>